<evidence type="ECO:0000313" key="3">
    <source>
        <dbReference type="Proteomes" id="UP000007954"/>
    </source>
</evidence>
<evidence type="ECO:0000256" key="1">
    <source>
        <dbReference type="SAM" id="MobiDB-lite"/>
    </source>
</evidence>
<organism evidence="2 3">
    <name type="scientific">Haloquadratum walsbyi (strain DSM 16854 / JCM 12705 / C23)</name>
    <dbReference type="NCBI Taxonomy" id="768065"/>
    <lineage>
        <taxon>Archaea</taxon>
        <taxon>Methanobacteriati</taxon>
        <taxon>Methanobacteriota</taxon>
        <taxon>Stenosarchaea group</taxon>
        <taxon>Halobacteria</taxon>
        <taxon>Halobacteriales</taxon>
        <taxon>Haloferacaceae</taxon>
        <taxon>Haloquadratum</taxon>
    </lineage>
</organism>
<dbReference type="EMBL" id="FR746099">
    <property type="protein sequence ID" value="CCC39755.1"/>
    <property type="molecule type" value="Genomic_DNA"/>
</dbReference>
<sequence>MERSVSVGQRVDSDRQLVRLLQIGIVLEEVVEARATKHRQSINTTADTTVPDDTARGNTDNDDNLNTLLIDATKESARHRDQLEKLIDMLDAESIAFDTVETLVETQYGRTELEDFDDVLYDQLCNEETAYKFYDDLLTAIQASDVSFSIDRERLLDVLKRLKAEEAEGVEAVTNLMEQRK</sequence>
<dbReference type="KEGG" id="hwc:Hqrw_1827"/>
<proteinExistence type="predicted"/>
<dbReference type="HOGENOM" id="CLU_1485876_0_0_2"/>
<dbReference type="SUPFAM" id="SSF47240">
    <property type="entry name" value="Ferritin-like"/>
    <property type="match status" value="1"/>
</dbReference>
<dbReference type="AlphaFoldDB" id="G0LI35"/>
<gene>
    <name evidence="2" type="ordered locus">Hqrw_1827</name>
</gene>
<dbReference type="InterPro" id="IPR009078">
    <property type="entry name" value="Ferritin-like_SF"/>
</dbReference>
<reference evidence="2 3" key="1">
    <citation type="journal article" date="2011" name="PLoS ONE">
        <title>Haloquadratum walsbyi: limited diversity in a global pond.</title>
        <authorList>
            <person name="Dyall-Smith M."/>
            <person name="Pfeiffer F."/>
            <person name="Klee K."/>
            <person name="Palm P."/>
            <person name="Gross K."/>
            <person name="Schuster S.C."/>
            <person name="Rampp M."/>
            <person name="Oesterhelt D."/>
        </authorList>
    </citation>
    <scope>NUCLEOTIDE SEQUENCE [LARGE SCALE GENOMIC DNA]</scope>
    <source>
        <strain evidence="3">DSM 16854 / JCM 12705 / C23</strain>
    </source>
</reference>
<protein>
    <submittedName>
        <fullName evidence="2">Ferritin domain protein</fullName>
    </submittedName>
</protein>
<evidence type="ECO:0000313" key="2">
    <source>
        <dbReference type="EMBL" id="CCC39755.1"/>
    </source>
</evidence>
<feature type="region of interest" description="Disordered" evidence="1">
    <location>
        <begin position="37"/>
        <end position="63"/>
    </location>
</feature>
<dbReference type="Proteomes" id="UP000007954">
    <property type="component" value="Chromosome"/>
</dbReference>
<name>G0LI35_HALWC</name>
<accession>G0LI35</accession>